<reference evidence="3" key="1">
    <citation type="submission" date="2019-11" db="EMBL/GenBank/DDBJ databases">
        <title>Escherichia coli 1916D6.</title>
        <authorList>
            <person name="Yao H."/>
            <person name="Du X."/>
            <person name="Yu R."/>
            <person name="Li A."/>
        </authorList>
    </citation>
    <scope>NUCLEOTIDE SEQUENCE [LARGE SCALE GENOMIC DNA]</scope>
    <source>
        <strain evidence="3">19110F47</strain>
    </source>
</reference>
<dbReference type="EMBL" id="CP046045">
    <property type="protein sequence ID" value="QGM27194.1"/>
    <property type="molecule type" value="Genomic_DNA"/>
</dbReference>
<evidence type="ECO:0000313" key="3">
    <source>
        <dbReference type="Proteomes" id="UP000405075"/>
    </source>
</evidence>
<evidence type="ECO:0000313" key="2">
    <source>
        <dbReference type="EMBL" id="QGM27194.1"/>
    </source>
</evidence>
<proteinExistence type="predicted"/>
<evidence type="ECO:0000256" key="1">
    <source>
        <dbReference type="SAM" id="MobiDB-lite"/>
    </source>
</evidence>
<sequence>MKRIVIFITILSGFTFNQHVVANTSEVKLKKKCIQQYPWMEGESDLALRGIYAQICDKKNRQNKNNLLIQAAQQHQQLGQNFKALQLISHLHEQDIQSTALTDVQFMASTQMASSAIEQMRRNEVRYLSEEQTYPAAKNLVDAIEQAKPAPVLAVKEASSYVKKSSKKSLQPKPKKQISKVTAKSPKKEKTVTTQPVKMVQLAVAPSSTNPFATLKK</sequence>
<name>A0AAP9KIL2_9GAMM</name>
<accession>A0AAP9KIL2</accession>
<dbReference type="RefSeq" id="WP_154320501.1">
    <property type="nucleotide sequence ID" value="NZ_CP046045.1"/>
</dbReference>
<dbReference type="Proteomes" id="UP000405075">
    <property type="component" value="Chromosome"/>
</dbReference>
<feature type="region of interest" description="Disordered" evidence="1">
    <location>
        <begin position="164"/>
        <end position="195"/>
    </location>
</feature>
<dbReference type="AlphaFoldDB" id="A0AAP9KIL2"/>
<gene>
    <name evidence="2" type="ORF">GJD93_05665</name>
</gene>
<organism evidence="2 3">
    <name type="scientific">Acinetobacter towneri</name>
    <dbReference type="NCBI Taxonomy" id="202956"/>
    <lineage>
        <taxon>Bacteria</taxon>
        <taxon>Pseudomonadati</taxon>
        <taxon>Pseudomonadota</taxon>
        <taxon>Gammaproteobacteria</taxon>
        <taxon>Moraxellales</taxon>
        <taxon>Moraxellaceae</taxon>
        <taxon>Acinetobacter</taxon>
    </lineage>
</organism>
<protein>
    <submittedName>
        <fullName evidence="2">Uncharacterized protein</fullName>
    </submittedName>
</protein>